<evidence type="ECO:0000256" key="10">
    <source>
        <dbReference type="ARBA" id="ARBA00047931"/>
    </source>
</evidence>
<keyword evidence="13" id="KW-1185">Reference proteome</keyword>
<evidence type="ECO:0000313" key="12">
    <source>
        <dbReference type="EMBL" id="RIE02967.1"/>
    </source>
</evidence>
<keyword evidence="7" id="KW-0028">Amino-acid biosynthesis</keyword>
<keyword evidence="7" id="KW-0198">Cysteine biosynthesis</keyword>
<reference evidence="12 13" key="1">
    <citation type="submission" date="2018-09" db="EMBL/GenBank/DDBJ databases">
        <title>Cohnella cavernae sp. nov., isolated from a karst cave.</title>
        <authorList>
            <person name="Zhu H."/>
        </authorList>
    </citation>
    <scope>NUCLEOTIDE SEQUENCE [LARGE SCALE GENOMIC DNA]</scope>
    <source>
        <strain evidence="12 13">K2E09-144</strain>
    </source>
</reference>
<evidence type="ECO:0000256" key="9">
    <source>
        <dbReference type="ARBA" id="ARBA00033075"/>
    </source>
</evidence>
<evidence type="ECO:0000256" key="6">
    <source>
        <dbReference type="ARBA" id="ARBA00022898"/>
    </source>
</evidence>
<sequence length="379" mass="41084">MIATILDTIGHTPLIRIPNTNKANEGQVLLKYERYNPGGSIKDRAAIYIVEEAERRGLLKPGGAIIESSSGNFGISLAMIGAAKGYRVIILVDPKTTSANLALLKGFGAEVIVVTEQDDSGSYHKTRISLANKLAREIENSYRPDQCFNLLNSEAHYNSTAREIVDSCSNKIAAFVTAVSTGGQLGGISKYLKRVAPNVQIIGVDAVGSAIFGGRSDSYRIPGIGLSWTPLNLNMEYVDCAYKITDEQAFLAARAFARHEGILMGPSSGACALVALKMAQELAPDQCIVCMVSDGGERYIPTLFNDEWMEEQGFAAAADIASIRAMARQLQPWSTHPADSVNERLDLIQSLEVPDSTLRMNEEVLAREHSNSERSITID</sequence>
<name>A0A398CT18_9BACL</name>
<dbReference type="InterPro" id="IPR050214">
    <property type="entry name" value="Cys_Synth/Cystath_Beta-Synth"/>
</dbReference>
<comment type="pathway">
    <text evidence="2">Amino-acid biosynthesis; L-cysteine biosynthesis; L-cysteine from L-serine: step 2/2.</text>
</comment>
<dbReference type="GO" id="GO:0004124">
    <property type="term" value="F:cysteine synthase activity"/>
    <property type="evidence" value="ECO:0007669"/>
    <property type="project" value="UniProtKB-EC"/>
</dbReference>
<comment type="similarity">
    <text evidence="3">Belongs to the cysteine synthase/cystathionine beta-synthase family.</text>
</comment>
<dbReference type="FunFam" id="3.40.50.1100:FF:000118">
    <property type="entry name" value="Related to CYS4-cystathionine beta-synthase"/>
    <property type="match status" value="1"/>
</dbReference>
<evidence type="ECO:0000256" key="5">
    <source>
        <dbReference type="ARBA" id="ARBA00019371"/>
    </source>
</evidence>
<dbReference type="FunFam" id="3.40.50.1100:FF:000003">
    <property type="entry name" value="Cystathionine beta-synthase"/>
    <property type="match status" value="1"/>
</dbReference>
<dbReference type="Proteomes" id="UP000266340">
    <property type="component" value="Unassembled WGS sequence"/>
</dbReference>
<dbReference type="Gene3D" id="3.40.50.1100">
    <property type="match status" value="2"/>
</dbReference>
<comment type="cofactor">
    <cofactor evidence="1">
        <name>pyridoxal 5'-phosphate</name>
        <dbReference type="ChEBI" id="CHEBI:597326"/>
    </cofactor>
</comment>
<dbReference type="PROSITE" id="PS00165">
    <property type="entry name" value="DEHYDRATASE_SER_THR"/>
    <property type="match status" value="1"/>
</dbReference>
<dbReference type="InterPro" id="IPR001216">
    <property type="entry name" value="P-phosphate_BS"/>
</dbReference>
<proteinExistence type="inferred from homology"/>
<evidence type="ECO:0000256" key="7">
    <source>
        <dbReference type="ARBA" id="ARBA00023192"/>
    </source>
</evidence>
<evidence type="ECO:0000256" key="2">
    <source>
        <dbReference type="ARBA" id="ARBA00004962"/>
    </source>
</evidence>
<dbReference type="PROSITE" id="PS00901">
    <property type="entry name" value="CYS_SYNTHASE"/>
    <property type="match status" value="1"/>
</dbReference>
<dbReference type="OrthoDB" id="9808024at2"/>
<protein>
    <recommendedName>
        <fullName evidence="5">Cysteine synthase</fullName>
        <ecNumber evidence="4">2.5.1.47</ecNumber>
    </recommendedName>
    <alternativeName>
        <fullName evidence="8">O-acetylserine (thiol)-lyase</fullName>
    </alternativeName>
    <alternativeName>
        <fullName evidence="9">O-acetylserine sulfhydrylase</fullName>
    </alternativeName>
</protein>
<dbReference type="SUPFAM" id="SSF53686">
    <property type="entry name" value="Tryptophan synthase beta subunit-like PLP-dependent enzymes"/>
    <property type="match status" value="1"/>
</dbReference>
<feature type="domain" description="Tryptophan synthase beta chain-like PALP" evidence="11">
    <location>
        <begin position="6"/>
        <end position="294"/>
    </location>
</feature>
<evidence type="ECO:0000259" key="11">
    <source>
        <dbReference type="Pfam" id="PF00291"/>
    </source>
</evidence>
<dbReference type="RefSeq" id="WP_119150994.1">
    <property type="nucleotide sequence ID" value="NZ_JBHSOV010000027.1"/>
</dbReference>
<dbReference type="EC" id="2.5.1.47" evidence="4"/>
<dbReference type="GO" id="GO:0006535">
    <property type="term" value="P:cysteine biosynthetic process from serine"/>
    <property type="evidence" value="ECO:0007669"/>
    <property type="project" value="InterPro"/>
</dbReference>
<organism evidence="12 13">
    <name type="scientific">Cohnella faecalis</name>
    <dbReference type="NCBI Taxonomy" id="2315694"/>
    <lineage>
        <taxon>Bacteria</taxon>
        <taxon>Bacillati</taxon>
        <taxon>Bacillota</taxon>
        <taxon>Bacilli</taxon>
        <taxon>Bacillales</taxon>
        <taxon>Paenibacillaceae</taxon>
        <taxon>Cohnella</taxon>
    </lineage>
</organism>
<evidence type="ECO:0000256" key="4">
    <source>
        <dbReference type="ARBA" id="ARBA00012681"/>
    </source>
</evidence>
<dbReference type="AlphaFoldDB" id="A0A398CT18"/>
<evidence type="ECO:0000313" key="13">
    <source>
        <dbReference type="Proteomes" id="UP000266340"/>
    </source>
</evidence>
<evidence type="ECO:0000256" key="8">
    <source>
        <dbReference type="ARBA" id="ARBA00030296"/>
    </source>
</evidence>
<dbReference type="PANTHER" id="PTHR10314">
    <property type="entry name" value="CYSTATHIONINE BETA-SYNTHASE"/>
    <property type="match status" value="1"/>
</dbReference>
<comment type="catalytic activity">
    <reaction evidence="10">
        <text>O-acetyl-L-serine + hydrogen sulfide = L-cysteine + acetate</text>
        <dbReference type="Rhea" id="RHEA:14829"/>
        <dbReference type="ChEBI" id="CHEBI:29919"/>
        <dbReference type="ChEBI" id="CHEBI:30089"/>
        <dbReference type="ChEBI" id="CHEBI:35235"/>
        <dbReference type="ChEBI" id="CHEBI:58340"/>
        <dbReference type="EC" id="2.5.1.47"/>
    </reaction>
</comment>
<dbReference type="InterPro" id="IPR000634">
    <property type="entry name" value="Ser/Thr_deHydtase_PyrdxlP-BS"/>
</dbReference>
<evidence type="ECO:0000256" key="3">
    <source>
        <dbReference type="ARBA" id="ARBA00007103"/>
    </source>
</evidence>
<accession>A0A398CT18</accession>
<dbReference type="GO" id="GO:0030170">
    <property type="term" value="F:pyridoxal phosphate binding"/>
    <property type="evidence" value="ECO:0007669"/>
    <property type="project" value="InterPro"/>
</dbReference>
<comment type="caution">
    <text evidence="12">The sequence shown here is derived from an EMBL/GenBank/DDBJ whole genome shotgun (WGS) entry which is preliminary data.</text>
</comment>
<gene>
    <name evidence="12" type="ORF">D3H35_20405</name>
</gene>
<dbReference type="Pfam" id="PF00291">
    <property type="entry name" value="PALP"/>
    <property type="match status" value="1"/>
</dbReference>
<dbReference type="InterPro" id="IPR001926">
    <property type="entry name" value="TrpB-like_PALP"/>
</dbReference>
<keyword evidence="6" id="KW-0663">Pyridoxal phosphate</keyword>
<dbReference type="InterPro" id="IPR036052">
    <property type="entry name" value="TrpB-like_PALP_sf"/>
</dbReference>
<evidence type="ECO:0000256" key="1">
    <source>
        <dbReference type="ARBA" id="ARBA00001933"/>
    </source>
</evidence>
<dbReference type="CDD" id="cd01561">
    <property type="entry name" value="CBS_like"/>
    <property type="match status" value="1"/>
</dbReference>
<dbReference type="EMBL" id="QXJM01000039">
    <property type="protein sequence ID" value="RIE02967.1"/>
    <property type="molecule type" value="Genomic_DNA"/>
</dbReference>